<dbReference type="Proteomes" id="UP000324222">
    <property type="component" value="Unassembled WGS sequence"/>
</dbReference>
<keyword evidence="3" id="KW-1185">Reference proteome</keyword>
<gene>
    <name evidence="2" type="ORF">E2C01_020388</name>
</gene>
<evidence type="ECO:0000313" key="3">
    <source>
        <dbReference type="Proteomes" id="UP000324222"/>
    </source>
</evidence>
<comment type="caution">
    <text evidence="2">The sequence shown here is derived from an EMBL/GenBank/DDBJ whole genome shotgun (WGS) entry which is preliminary data.</text>
</comment>
<protein>
    <submittedName>
        <fullName evidence="2">Uncharacterized protein</fullName>
    </submittedName>
</protein>
<reference evidence="2 3" key="1">
    <citation type="submission" date="2019-05" db="EMBL/GenBank/DDBJ databases">
        <title>Another draft genome of Portunus trituberculatus and its Hox gene families provides insights of decapod evolution.</title>
        <authorList>
            <person name="Jeong J.-H."/>
            <person name="Song I."/>
            <person name="Kim S."/>
            <person name="Choi T."/>
            <person name="Kim D."/>
            <person name="Ryu S."/>
            <person name="Kim W."/>
        </authorList>
    </citation>
    <scope>NUCLEOTIDE SEQUENCE [LARGE SCALE GENOMIC DNA]</scope>
    <source>
        <tissue evidence="2">Muscle</tissue>
    </source>
</reference>
<evidence type="ECO:0000313" key="2">
    <source>
        <dbReference type="EMBL" id="MPC27221.1"/>
    </source>
</evidence>
<evidence type="ECO:0000256" key="1">
    <source>
        <dbReference type="SAM" id="MobiDB-lite"/>
    </source>
</evidence>
<proteinExistence type="predicted"/>
<sequence>MKFKPTSSSSGPQPPNTANVNTASSPHRQQSLTCTTSPVQILNGYVSDKDQQDTTAPAGQRALLQGGKKANDLQHYINYYFDIFTP</sequence>
<dbReference type="EMBL" id="VSRR010001710">
    <property type="protein sequence ID" value="MPC27221.1"/>
    <property type="molecule type" value="Genomic_DNA"/>
</dbReference>
<organism evidence="2 3">
    <name type="scientific">Portunus trituberculatus</name>
    <name type="common">Swimming crab</name>
    <name type="synonym">Neptunus trituberculatus</name>
    <dbReference type="NCBI Taxonomy" id="210409"/>
    <lineage>
        <taxon>Eukaryota</taxon>
        <taxon>Metazoa</taxon>
        <taxon>Ecdysozoa</taxon>
        <taxon>Arthropoda</taxon>
        <taxon>Crustacea</taxon>
        <taxon>Multicrustacea</taxon>
        <taxon>Malacostraca</taxon>
        <taxon>Eumalacostraca</taxon>
        <taxon>Eucarida</taxon>
        <taxon>Decapoda</taxon>
        <taxon>Pleocyemata</taxon>
        <taxon>Brachyura</taxon>
        <taxon>Eubrachyura</taxon>
        <taxon>Portunoidea</taxon>
        <taxon>Portunidae</taxon>
        <taxon>Portuninae</taxon>
        <taxon>Portunus</taxon>
    </lineage>
</organism>
<name>A0A5B7DZR4_PORTR</name>
<accession>A0A5B7DZR4</accession>
<dbReference type="AlphaFoldDB" id="A0A5B7DZR4"/>
<feature type="region of interest" description="Disordered" evidence="1">
    <location>
        <begin position="1"/>
        <end position="33"/>
    </location>
</feature>